<protein>
    <submittedName>
        <fullName evidence="3">Peptidase</fullName>
    </submittedName>
</protein>
<dbReference type="RefSeq" id="WP_279242305.1">
    <property type="nucleotide sequence ID" value="NZ_CP036501.1"/>
</dbReference>
<gene>
    <name evidence="3" type="ORF">E0F26_01640</name>
</gene>
<dbReference type="Gene3D" id="3.40.50.880">
    <property type="match status" value="1"/>
</dbReference>
<dbReference type="Proteomes" id="UP001317963">
    <property type="component" value="Chromosome"/>
</dbReference>
<reference evidence="3 4" key="1">
    <citation type="submission" date="2019-02" db="EMBL/GenBank/DDBJ databases">
        <title>Halieaceae_genomes.</title>
        <authorList>
            <person name="Li S.-H."/>
        </authorList>
    </citation>
    <scope>NUCLEOTIDE SEQUENCE [LARGE SCALE GENOMIC DNA]</scope>
    <source>
        <strain evidence="3 4">JH123</strain>
    </source>
</reference>
<keyword evidence="1" id="KW-0732">Signal</keyword>
<name>A0ABY6Q2U7_9GAMM</name>
<accession>A0ABY6Q2U7</accession>
<evidence type="ECO:0000313" key="4">
    <source>
        <dbReference type="Proteomes" id="UP001317963"/>
    </source>
</evidence>
<proteinExistence type="predicted"/>
<organism evidence="3 4">
    <name type="scientific">Candidatus Paraluminiphilus aquimaris</name>
    <dbReference type="NCBI Taxonomy" id="2518994"/>
    <lineage>
        <taxon>Bacteria</taxon>
        <taxon>Pseudomonadati</taxon>
        <taxon>Pseudomonadota</taxon>
        <taxon>Gammaproteobacteria</taxon>
        <taxon>Cellvibrionales</taxon>
        <taxon>Halieaceae</taxon>
        <taxon>Candidatus Paraluminiphilus</taxon>
    </lineage>
</organism>
<dbReference type="CDD" id="cd03143">
    <property type="entry name" value="A4_beta-galactosidase_middle_domain"/>
    <property type="match status" value="1"/>
</dbReference>
<feature type="chain" id="PRO_5047234001" evidence="1">
    <location>
        <begin position="23"/>
        <end position="954"/>
    </location>
</feature>
<dbReference type="InterPro" id="IPR029062">
    <property type="entry name" value="Class_I_gatase-like"/>
</dbReference>
<dbReference type="Pfam" id="PF00246">
    <property type="entry name" value="Peptidase_M14"/>
    <property type="match status" value="1"/>
</dbReference>
<dbReference type="SUPFAM" id="SSF52317">
    <property type="entry name" value="Class I glutamine amidotransferase-like"/>
    <property type="match status" value="1"/>
</dbReference>
<dbReference type="EMBL" id="CP036501">
    <property type="protein sequence ID" value="UZP73512.1"/>
    <property type="molecule type" value="Genomic_DNA"/>
</dbReference>
<dbReference type="SUPFAM" id="SSF53187">
    <property type="entry name" value="Zn-dependent exopeptidases"/>
    <property type="match status" value="1"/>
</dbReference>
<evidence type="ECO:0000259" key="2">
    <source>
        <dbReference type="Pfam" id="PF00246"/>
    </source>
</evidence>
<evidence type="ECO:0000313" key="3">
    <source>
        <dbReference type="EMBL" id="UZP73512.1"/>
    </source>
</evidence>
<feature type="signal peptide" evidence="1">
    <location>
        <begin position="1"/>
        <end position="22"/>
    </location>
</feature>
<keyword evidence="4" id="KW-1185">Reference proteome</keyword>
<dbReference type="InterPro" id="IPR000834">
    <property type="entry name" value="Peptidase_M14"/>
</dbReference>
<sequence length="954" mass="105477">MLMIRNLLLAFVTAVLTQNAWAGLLMKPTADPDLVYDGNILEGTYSDTVSDPATFLGFEAGQRVANPAQITAAIMAWQGQSDRLKVIEYAQTHEGRPLFAVFISSPTNLARLDDIEAQINKLADARTLDNTEANAIIESLPAVAWMAYSIHGNETSGADAALASIYHLIASTDDDTASMLDNMIVVIDPMMNPDGRARFAKSLEQYRGTAPNVDDQSLLHTGDWPFGRTNHYLFDLNRDFFLLTQPETQGRVALINSWRPQLIIDGHEMGSQSTFLMGPPREPLNANIDNDLQKWARVFSEEQGAAFDDRAWRYFTGEWFENWYPGYSNYAEYRGSMHILYEQSRMAEDGVRRPEGTVQTYMESVHHQFVSTMANLASLQTHSQAMYRDYWDGRKYNVSAKSEFANRSYVFLANENHGRMNALVDRLEAQGIELFTNKSPIKVDSAITQLGETKKQFEIPAGSLIVPNRQPDAPLVAAILEFDADVKKSVLIEERQRTLRDGSSLMYDTTAWNFSMMFGLPSVTVPTHLSKGLSPWQSHTPMQSVDEAAIAWAVSGEDDRSVAFAARLMEQGVKVRVIDKATALSDQALPRGTVFVTAMDNPKSENLVELISAEAKMLNIDLVSVGSGYGAGDLPDWGGAHFRLLTQPQIAILSQQGFSSYDVGSSWWAIDTHLGIRHSQIDTAYLSRADLRRYNTIVMPNGYRPMNSAETSALKDWVKQGGTLIAHDNSAAQIARDNGIGQVRSIGDVLDSAQDYDIALQRERLSTSDQLDMAAVSAHNVSTVVDYPWEQGAKALSADELKRREAWQKRFMPSGAMVAGQVDILHWMSFGSPEMLPLLYENQPALMTKGSQQAVVRVGVMTKDPSAREAQAINWSTVPEGHALTVRMSGLIWPEAASRIANSAYVTRERVGKGQVILFSGQPNFRGSTRGVGRIWLNALVYGAGLGTSAKVAL</sequence>
<dbReference type="Gene3D" id="3.40.630.10">
    <property type="entry name" value="Zn peptidases"/>
    <property type="match status" value="1"/>
</dbReference>
<feature type="domain" description="Peptidase M14" evidence="2">
    <location>
        <begin position="79"/>
        <end position="240"/>
    </location>
</feature>
<evidence type="ECO:0000256" key="1">
    <source>
        <dbReference type="SAM" id="SignalP"/>
    </source>
</evidence>